<feature type="binding site" evidence="11">
    <location>
        <position position="21"/>
    </location>
    <ligand>
        <name>Mg(2+)</name>
        <dbReference type="ChEBI" id="CHEBI:18420"/>
    </ligand>
</feature>
<evidence type="ECO:0000256" key="4">
    <source>
        <dbReference type="ARBA" id="ARBA00022605"/>
    </source>
</evidence>
<keyword evidence="11" id="KW-0479">Metal-binding</keyword>
<comment type="similarity">
    <text evidence="2 11">Belongs to the shikimate kinase family.</text>
</comment>
<keyword evidence="8 11" id="KW-0067">ATP-binding</keyword>
<dbReference type="GO" id="GO:0000287">
    <property type="term" value="F:magnesium ion binding"/>
    <property type="evidence" value="ECO:0007669"/>
    <property type="project" value="UniProtKB-UniRule"/>
</dbReference>
<comment type="caution">
    <text evidence="13">The sequence shown here is derived from an EMBL/GenBank/DDBJ whole genome shotgun (WGS) entry which is preliminary data.</text>
</comment>
<evidence type="ECO:0000313" key="14">
    <source>
        <dbReference type="Proteomes" id="UP000754644"/>
    </source>
</evidence>
<dbReference type="Gene3D" id="3.40.50.300">
    <property type="entry name" value="P-loop containing nucleotide triphosphate hydrolases"/>
    <property type="match status" value="1"/>
</dbReference>
<sequence>MSNEKTKRNIFLVGPMGVGKTTVGRALAQQLHLEFIDSDQEIERRAGANIAWIFDVEGEPGFRERETAVLDDLTQLDDVLIATGGGSVLKPENREFLRSRGLVIFLDTSLDMQIKRTAKDKKRPLLQTDNPAAVLRELKIFRDPLYNELANIKVAVGDSSSRRIITSIVRKLAKINYV</sequence>
<feature type="binding site" evidence="11">
    <location>
        <position position="63"/>
    </location>
    <ligand>
        <name>substrate</name>
    </ligand>
</feature>
<feature type="binding site" evidence="11">
    <location>
        <position position="39"/>
    </location>
    <ligand>
        <name>substrate</name>
    </ligand>
</feature>
<comment type="caution">
    <text evidence="11">Lacks conserved residue(s) required for the propagation of feature annotation.</text>
</comment>
<name>A0A973A9L9_9GAMM</name>
<gene>
    <name evidence="11 13" type="primary">aroK</name>
    <name evidence="13" type="ORF">HQ497_11220</name>
</gene>
<feature type="binding site" evidence="11">
    <location>
        <position position="85"/>
    </location>
    <ligand>
        <name>substrate</name>
    </ligand>
</feature>
<keyword evidence="4 11" id="KW-0028">Amino-acid biosynthesis</keyword>
<dbReference type="PROSITE" id="PS01128">
    <property type="entry name" value="SHIKIMATE_KINASE"/>
    <property type="match status" value="1"/>
</dbReference>
<dbReference type="PANTHER" id="PTHR21087">
    <property type="entry name" value="SHIKIMATE KINASE"/>
    <property type="match status" value="1"/>
</dbReference>
<dbReference type="NCBIfam" id="NF003456">
    <property type="entry name" value="PRK05057.1"/>
    <property type="match status" value="1"/>
</dbReference>
<evidence type="ECO:0000313" key="13">
    <source>
        <dbReference type="EMBL" id="NQV65923.1"/>
    </source>
</evidence>
<dbReference type="EC" id="2.7.1.71" evidence="3 11"/>
<dbReference type="InterPro" id="IPR003593">
    <property type="entry name" value="AAA+_ATPase"/>
</dbReference>
<keyword evidence="11" id="KW-0963">Cytoplasm</keyword>
<evidence type="ECO:0000256" key="10">
    <source>
        <dbReference type="ARBA" id="ARBA00048567"/>
    </source>
</evidence>
<protein>
    <recommendedName>
        <fullName evidence="3 11">Shikimate kinase</fullName>
        <shortName evidence="11">SK</shortName>
        <ecNumber evidence="3 11">2.7.1.71</ecNumber>
    </recommendedName>
</protein>
<evidence type="ECO:0000256" key="7">
    <source>
        <dbReference type="ARBA" id="ARBA00022777"/>
    </source>
</evidence>
<accession>A0A973A9L9</accession>
<dbReference type="SUPFAM" id="SSF52540">
    <property type="entry name" value="P-loop containing nucleoside triphosphate hydrolases"/>
    <property type="match status" value="1"/>
</dbReference>
<dbReference type="GO" id="GO:0009073">
    <property type="term" value="P:aromatic amino acid family biosynthetic process"/>
    <property type="evidence" value="ECO:0007669"/>
    <property type="project" value="UniProtKB-KW"/>
</dbReference>
<dbReference type="GO" id="GO:0005829">
    <property type="term" value="C:cytosol"/>
    <property type="evidence" value="ECO:0007669"/>
    <property type="project" value="TreeGrafter"/>
</dbReference>
<evidence type="ECO:0000259" key="12">
    <source>
        <dbReference type="SMART" id="SM00382"/>
    </source>
</evidence>
<evidence type="ECO:0000256" key="2">
    <source>
        <dbReference type="ARBA" id="ARBA00006997"/>
    </source>
</evidence>
<dbReference type="GO" id="GO:0004765">
    <property type="term" value="F:shikimate kinase activity"/>
    <property type="evidence" value="ECO:0007669"/>
    <property type="project" value="UniProtKB-UniRule"/>
</dbReference>
<reference evidence="13" key="1">
    <citation type="submission" date="2020-05" db="EMBL/GenBank/DDBJ databases">
        <title>Sulfur intermediates as new biogeochemical hubs in an aquatic model microbial ecosystem.</title>
        <authorList>
            <person name="Vigneron A."/>
        </authorList>
    </citation>
    <scope>NUCLEOTIDE SEQUENCE</scope>
    <source>
        <strain evidence="13">Bin.250</strain>
    </source>
</reference>
<dbReference type="Proteomes" id="UP000754644">
    <property type="component" value="Unassembled WGS sequence"/>
</dbReference>
<keyword evidence="7 11" id="KW-0418">Kinase</keyword>
<keyword evidence="5 11" id="KW-0808">Transferase</keyword>
<dbReference type="InterPro" id="IPR031322">
    <property type="entry name" value="Shikimate/glucono_kinase"/>
</dbReference>
<dbReference type="GO" id="GO:0008652">
    <property type="term" value="P:amino acid biosynthetic process"/>
    <property type="evidence" value="ECO:0007669"/>
    <property type="project" value="UniProtKB-KW"/>
</dbReference>
<evidence type="ECO:0000256" key="8">
    <source>
        <dbReference type="ARBA" id="ARBA00022840"/>
    </source>
</evidence>
<evidence type="ECO:0000256" key="9">
    <source>
        <dbReference type="ARBA" id="ARBA00023141"/>
    </source>
</evidence>
<comment type="subunit">
    <text evidence="11">Monomer.</text>
</comment>
<evidence type="ECO:0000256" key="6">
    <source>
        <dbReference type="ARBA" id="ARBA00022741"/>
    </source>
</evidence>
<proteinExistence type="inferred from homology"/>
<dbReference type="HAMAP" id="MF_00109">
    <property type="entry name" value="Shikimate_kinase"/>
    <property type="match status" value="1"/>
</dbReference>
<organism evidence="13 14">
    <name type="scientific">SAR86 cluster bacterium</name>
    <dbReference type="NCBI Taxonomy" id="2030880"/>
    <lineage>
        <taxon>Bacteria</taxon>
        <taxon>Pseudomonadati</taxon>
        <taxon>Pseudomonadota</taxon>
        <taxon>Gammaproteobacteria</taxon>
        <taxon>SAR86 cluster</taxon>
    </lineage>
</organism>
<keyword evidence="9 11" id="KW-0057">Aromatic amino acid biosynthesis</keyword>
<dbReference type="PANTHER" id="PTHR21087:SF16">
    <property type="entry name" value="SHIKIMATE KINASE 1, CHLOROPLASTIC"/>
    <property type="match status" value="1"/>
</dbReference>
<comment type="pathway">
    <text evidence="1 11">Metabolic intermediate biosynthesis; chorismate biosynthesis; chorismate from D-erythrose 4-phosphate and phosphoenolpyruvate: step 5/7.</text>
</comment>
<dbReference type="PRINTS" id="PR01100">
    <property type="entry name" value="SHIKIMTKNASE"/>
</dbReference>
<comment type="function">
    <text evidence="11">Catalyzes the specific phosphorylation of the 3-hydroxyl group of shikimic acid using ATP as a cosubstrate.</text>
</comment>
<dbReference type="SMART" id="SM00382">
    <property type="entry name" value="AAA"/>
    <property type="match status" value="1"/>
</dbReference>
<dbReference type="GO" id="GO:0009423">
    <property type="term" value="P:chorismate biosynthetic process"/>
    <property type="evidence" value="ECO:0007669"/>
    <property type="project" value="UniProtKB-UniRule"/>
</dbReference>
<dbReference type="InterPro" id="IPR027417">
    <property type="entry name" value="P-loop_NTPase"/>
</dbReference>
<comment type="cofactor">
    <cofactor evidence="11">
        <name>Mg(2+)</name>
        <dbReference type="ChEBI" id="CHEBI:18420"/>
    </cofactor>
    <text evidence="11">Binds 1 Mg(2+) ion per subunit.</text>
</comment>
<evidence type="ECO:0000256" key="5">
    <source>
        <dbReference type="ARBA" id="ARBA00022679"/>
    </source>
</evidence>
<dbReference type="AlphaFoldDB" id="A0A973A9L9"/>
<dbReference type="GO" id="GO:0005524">
    <property type="term" value="F:ATP binding"/>
    <property type="evidence" value="ECO:0007669"/>
    <property type="project" value="UniProtKB-UniRule"/>
</dbReference>
<evidence type="ECO:0000256" key="3">
    <source>
        <dbReference type="ARBA" id="ARBA00012154"/>
    </source>
</evidence>
<feature type="binding site" evidence="11">
    <location>
        <position position="142"/>
    </location>
    <ligand>
        <name>substrate</name>
    </ligand>
</feature>
<comment type="subcellular location">
    <subcellularLocation>
        <location evidence="11">Cytoplasm</location>
    </subcellularLocation>
</comment>
<evidence type="ECO:0000256" key="1">
    <source>
        <dbReference type="ARBA" id="ARBA00004842"/>
    </source>
</evidence>
<feature type="domain" description="AAA+ ATPase" evidence="12">
    <location>
        <begin position="6"/>
        <end position="151"/>
    </location>
</feature>
<keyword evidence="6 11" id="KW-0547">Nucleotide-binding</keyword>
<dbReference type="CDD" id="cd00464">
    <property type="entry name" value="SK"/>
    <property type="match status" value="1"/>
</dbReference>
<dbReference type="InterPro" id="IPR023000">
    <property type="entry name" value="Shikimate_kinase_CS"/>
</dbReference>
<comment type="catalytic activity">
    <reaction evidence="10 11">
        <text>shikimate + ATP = 3-phosphoshikimate + ADP + H(+)</text>
        <dbReference type="Rhea" id="RHEA:13121"/>
        <dbReference type="ChEBI" id="CHEBI:15378"/>
        <dbReference type="ChEBI" id="CHEBI:30616"/>
        <dbReference type="ChEBI" id="CHEBI:36208"/>
        <dbReference type="ChEBI" id="CHEBI:145989"/>
        <dbReference type="ChEBI" id="CHEBI:456216"/>
        <dbReference type="EC" id="2.7.1.71"/>
    </reaction>
</comment>
<feature type="binding site" evidence="11">
    <location>
        <begin position="17"/>
        <end position="22"/>
    </location>
    <ligand>
        <name>ATP</name>
        <dbReference type="ChEBI" id="CHEBI:30616"/>
    </ligand>
</feature>
<dbReference type="InterPro" id="IPR000623">
    <property type="entry name" value="Shikimate_kinase/TSH1"/>
</dbReference>
<dbReference type="EMBL" id="JABMOJ010000425">
    <property type="protein sequence ID" value="NQV65923.1"/>
    <property type="molecule type" value="Genomic_DNA"/>
</dbReference>
<keyword evidence="11" id="KW-0460">Magnesium</keyword>
<dbReference type="Pfam" id="PF01202">
    <property type="entry name" value="SKI"/>
    <property type="match status" value="1"/>
</dbReference>
<evidence type="ECO:0000256" key="11">
    <source>
        <dbReference type="HAMAP-Rule" id="MF_00109"/>
    </source>
</evidence>
<feature type="binding site" evidence="11">
    <location>
        <position position="123"/>
    </location>
    <ligand>
        <name>ATP</name>
        <dbReference type="ChEBI" id="CHEBI:30616"/>
    </ligand>
</feature>